<sequence>MRLFASIGTIAAVFLAVYACQSTEPAPVKRVLVFSLTKGFHHASIKEGNAFFMRLGTQHGFVADTTTDAGIFTTDNLKTYSAVVWLNTTGDVLNPAQQAAFEKYIQAGGGYVGIHAATDTEFDWPWYNKLAGAYFVSHPHIQTAKIITLNKTFPATSFLPDSFYHKDEFYDFKSVNTSGLQFLIRVDEKSYQGGKMGDFHPLAWYHEYDGGRAFYSNFGHMPETFSDTMLTQHFWQGLQWSMKE</sequence>
<organism evidence="3 4">
    <name type="scientific">Filimonas zeae</name>
    <dbReference type="NCBI Taxonomy" id="1737353"/>
    <lineage>
        <taxon>Bacteria</taxon>
        <taxon>Pseudomonadati</taxon>
        <taxon>Bacteroidota</taxon>
        <taxon>Chitinophagia</taxon>
        <taxon>Chitinophagales</taxon>
        <taxon>Chitinophagaceae</taxon>
        <taxon>Filimonas</taxon>
    </lineage>
</organism>
<evidence type="ECO:0000256" key="1">
    <source>
        <dbReference type="SAM" id="SignalP"/>
    </source>
</evidence>
<evidence type="ECO:0000313" key="3">
    <source>
        <dbReference type="EMBL" id="GGH81960.1"/>
    </source>
</evidence>
<keyword evidence="1" id="KW-0732">Signal</keyword>
<name>A0A917J3L5_9BACT</name>
<reference evidence="3" key="2">
    <citation type="submission" date="2020-09" db="EMBL/GenBank/DDBJ databases">
        <authorList>
            <person name="Sun Q."/>
            <person name="Zhou Y."/>
        </authorList>
    </citation>
    <scope>NUCLEOTIDE SEQUENCE</scope>
    <source>
        <strain evidence="3">CGMCC 1.15290</strain>
    </source>
</reference>
<dbReference type="PANTHER" id="PTHR40469:SF2">
    <property type="entry name" value="GALACTOSE-BINDING DOMAIN-LIKE SUPERFAMILY PROTEIN"/>
    <property type="match status" value="1"/>
</dbReference>
<dbReference type="EMBL" id="BMIB01000006">
    <property type="protein sequence ID" value="GGH81960.1"/>
    <property type="molecule type" value="Genomic_DNA"/>
</dbReference>
<dbReference type="Gene3D" id="3.40.50.880">
    <property type="match status" value="1"/>
</dbReference>
<evidence type="ECO:0000259" key="2">
    <source>
        <dbReference type="Pfam" id="PF06283"/>
    </source>
</evidence>
<dbReference type="PROSITE" id="PS51257">
    <property type="entry name" value="PROKAR_LIPOPROTEIN"/>
    <property type="match status" value="1"/>
</dbReference>
<feature type="chain" id="PRO_5036838613" description="ThuA-like domain-containing protein" evidence="1">
    <location>
        <begin position="20"/>
        <end position="244"/>
    </location>
</feature>
<feature type="domain" description="ThuA-like" evidence="2">
    <location>
        <begin position="30"/>
        <end position="240"/>
    </location>
</feature>
<dbReference type="InterPro" id="IPR029062">
    <property type="entry name" value="Class_I_gatase-like"/>
</dbReference>
<dbReference type="Pfam" id="PF06283">
    <property type="entry name" value="ThuA"/>
    <property type="match status" value="1"/>
</dbReference>
<dbReference type="InterPro" id="IPR029010">
    <property type="entry name" value="ThuA-like"/>
</dbReference>
<proteinExistence type="predicted"/>
<dbReference type="PANTHER" id="PTHR40469">
    <property type="entry name" value="SECRETED GLYCOSYL HYDROLASE"/>
    <property type="match status" value="1"/>
</dbReference>
<protein>
    <recommendedName>
        <fullName evidence="2">ThuA-like domain-containing protein</fullName>
    </recommendedName>
</protein>
<dbReference type="AlphaFoldDB" id="A0A917J3L5"/>
<gene>
    <name evidence="3" type="ORF">GCM10011379_55140</name>
</gene>
<dbReference type="RefSeq" id="WP_188958729.1">
    <property type="nucleotide sequence ID" value="NZ_BMIB01000006.1"/>
</dbReference>
<dbReference type="Proteomes" id="UP000627292">
    <property type="component" value="Unassembled WGS sequence"/>
</dbReference>
<comment type="caution">
    <text evidence="3">The sequence shown here is derived from an EMBL/GenBank/DDBJ whole genome shotgun (WGS) entry which is preliminary data.</text>
</comment>
<evidence type="ECO:0000313" key="4">
    <source>
        <dbReference type="Proteomes" id="UP000627292"/>
    </source>
</evidence>
<dbReference type="SUPFAM" id="SSF52317">
    <property type="entry name" value="Class I glutamine amidotransferase-like"/>
    <property type="match status" value="1"/>
</dbReference>
<keyword evidence="4" id="KW-1185">Reference proteome</keyword>
<reference evidence="3" key="1">
    <citation type="journal article" date="2014" name="Int. J. Syst. Evol. Microbiol.">
        <title>Complete genome sequence of Corynebacterium casei LMG S-19264T (=DSM 44701T), isolated from a smear-ripened cheese.</title>
        <authorList>
            <consortium name="US DOE Joint Genome Institute (JGI-PGF)"/>
            <person name="Walter F."/>
            <person name="Albersmeier A."/>
            <person name="Kalinowski J."/>
            <person name="Ruckert C."/>
        </authorList>
    </citation>
    <scope>NUCLEOTIDE SEQUENCE</scope>
    <source>
        <strain evidence="3">CGMCC 1.15290</strain>
    </source>
</reference>
<feature type="signal peptide" evidence="1">
    <location>
        <begin position="1"/>
        <end position="19"/>
    </location>
</feature>
<accession>A0A917J3L5</accession>